<comment type="caution">
    <text evidence="8">The sequence shown here is derived from an EMBL/GenBank/DDBJ whole genome shotgun (WGS) entry which is preliminary data.</text>
</comment>
<dbReference type="EMBL" id="JAMZFW010000005">
    <property type="protein sequence ID" value="MCP1101823.1"/>
    <property type="molecule type" value="Genomic_DNA"/>
</dbReference>
<evidence type="ECO:0000313" key="8">
    <source>
        <dbReference type="EMBL" id="MCP1101823.1"/>
    </source>
</evidence>
<feature type="domain" description="Glycosyl hydrolase family 32 N-terminal" evidence="6">
    <location>
        <begin position="18"/>
        <end position="297"/>
    </location>
</feature>
<evidence type="ECO:0000256" key="1">
    <source>
        <dbReference type="ARBA" id="ARBA00009902"/>
    </source>
</evidence>
<dbReference type="PANTHER" id="PTHR43101">
    <property type="entry name" value="BETA-FRUCTOSIDASE"/>
    <property type="match status" value="1"/>
</dbReference>
<dbReference type="InterPro" id="IPR001362">
    <property type="entry name" value="Glyco_hydro_32"/>
</dbReference>
<evidence type="ECO:0000313" key="9">
    <source>
        <dbReference type="Proteomes" id="UP001523566"/>
    </source>
</evidence>
<dbReference type="Proteomes" id="UP001523566">
    <property type="component" value="Unassembled WGS sequence"/>
</dbReference>
<dbReference type="Gene3D" id="2.60.120.560">
    <property type="entry name" value="Exo-inulinase, domain 1"/>
    <property type="match status" value="1"/>
</dbReference>
<name>A0ABT1E7Q9_9FIRM</name>
<evidence type="ECO:0000256" key="3">
    <source>
        <dbReference type="ARBA" id="ARBA00022801"/>
    </source>
</evidence>
<dbReference type="PANTHER" id="PTHR43101:SF1">
    <property type="entry name" value="BETA-FRUCTOSIDASE"/>
    <property type="match status" value="1"/>
</dbReference>
<dbReference type="InterPro" id="IPR013148">
    <property type="entry name" value="Glyco_hydro_32_N"/>
</dbReference>
<proteinExistence type="inferred from homology"/>
<feature type="domain" description="Glycosyl hydrolase family 32 C-terminal" evidence="7">
    <location>
        <begin position="432"/>
        <end position="477"/>
    </location>
</feature>
<dbReference type="InterPro" id="IPR023296">
    <property type="entry name" value="Glyco_hydro_beta-prop_sf"/>
</dbReference>
<evidence type="ECO:0000259" key="6">
    <source>
        <dbReference type="Pfam" id="PF00251"/>
    </source>
</evidence>
<dbReference type="SMART" id="SM00640">
    <property type="entry name" value="Glyco_32"/>
    <property type="match status" value="1"/>
</dbReference>
<dbReference type="InterPro" id="IPR013320">
    <property type="entry name" value="ConA-like_dom_sf"/>
</dbReference>
<gene>
    <name evidence="8" type="ORF">NK125_05265</name>
</gene>
<keyword evidence="9" id="KW-1185">Reference proteome</keyword>
<dbReference type="InterPro" id="IPR013189">
    <property type="entry name" value="Glyco_hydro_32_C"/>
</dbReference>
<evidence type="ECO:0000259" key="7">
    <source>
        <dbReference type="Pfam" id="PF08244"/>
    </source>
</evidence>
<keyword evidence="4 5" id="KW-0326">Glycosidase</keyword>
<dbReference type="Pfam" id="PF08244">
    <property type="entry name" value="Glyco_hydro_32C"/>
    <property type="match status" value="1"/>
</dbReference>
<dbReference type="CDD" id="cd08995">
    <property type="entry name" value="GH32_EcAec43-like"/>
    <property type="match status" value="1"/>
</dbReference>
<dbReference type="RefSeq" id="WP_262065608.1">
    <property type="nucleotide sequence ID" value="NZ_JAMXOD010000005.1"/>
</dbReference>
<comment type="similarity">
    <text evidence="1 5">Belongs to the glycosyl hydrolase 32 family.</text>
</comment>
<dbReference type="SUPFAM" id="SSF49899">
    <property type="entry name" value="Concanavalin A-like lectins/glucanases"/>
    <property type="match status" value="1"/>
</dbReference>
<dbReference type="SUPFAM" id="SSF75005">
    <property type="entry name" value="Arabinanase/levansucrase/invertase"/>
    <property type="match status" value="1"/>
</dbReference>
<keyword evidence="3 5" id="KW-0378">Hydrolase</keyword>
<evidence type="ECO:0000256" key="5">
    <source>
        <dbReference type="RuleBase" id="RU362110"/>
    </source>
</evidence>
<evidence type="ECO:0000256" key="4">
    <source>
        <dbReference type="ARBA" id="ARBA00023295"/>
    </source>
</evidence>
<organism evidence="8 9">
    <name type="scientific">Aequitasia blattaphilus</name>
    <dbReference type="NCBI Taxonomy" id="2949332"/>
    <lineage>
        <taxon>Bacteria</taxon>
        <taxon>Bacillati</taxon>
        <taxon>Bacillota</taxon>
        <taxon>Clostridia</taxon>
        <taxon>Lachnospirales</taxon>
        <taxon>Lachnospiraceae</taxon>
        <taxon>Aequitasia</taxon>
    </lineage>
</organism>
<dbReference type="InterPro" id="IPR051214">
    <property type="entry name" value="GH32_Enzymes"/>
</dbReference>
<dbReference type="Gene3D" id="2.115.10.20">
    <property type="entry name" value="Glycosyl hydrolase domain, family 43"/>
    <property type="match status" value="1"/>
</dbReference>
<accession>A0ABT1E7Q9</accession>
<protein>
    <recommendedName>
        <fullName evidence="2">beta-fructofuranosidase</fullName>
        <ecNumber evidence="2">3.2.1.26</ecNumber>
    </recommendedName>
</protein>
<dbReference type="Pfam" id="PF00251">
    <property type="entry name" value="Glyco_hydro_32N"/>
    <property type="match status" value="1"/>
</dbReference>
<dbReference type="EC" id="3.2.1.26" evidence="2"/>
<sequence>MNIFRKPSFADSTGDAIPLYHDGIYHIFSLTPPKGTTVYPDRLRTTWSHTISRDLVNWEEVQTALYPGEGDEPDADGIWTGAAIYGEGKYHIFYTGYNYHLDKNKQTICHATSADGLEWKKNPNNPIITPILEKYEPLDWRDPYVFYNEEEKCYWMLISARLKEGPPTKTGSIVLYKSENLEAWEHYGPIYTPYHTNCPECCEMYKVGDNWYLSYSRFSEFVDTIYRVSKSPYGPWRTPKMDGIGGRRFYAAKSMVNEEGRRFYFAWAHDRANGSDDGDWYWGGEFCVPHEVQVNERGELDVKMPKEIVDSINERVEWKYEQIWGKECRYGQNSIVLDATSTMNYGFFSFEEKSVLFSCKMKVGDCRDHFGLLLKSNRNAARCLELRVEPNMQRVSLVNLPMDVDPFWRESTTNVGLPKNPGPDGIRVCEKPFSVKAGDTINLKVVIDHDMVEIFVGDKVAFTYRVYEDVEYEVGLQVQDGIVEYYDIDIRK</sequence>
<reference evidence="8 9" key="1">
    <citation type="journal article" date="2022" name="Genome Biol. Evol.">
        <title>Host diet, physiology and behaviors set the stage for Lachnospiraceae cladogenesis.</title>
        <authorList>
            <person name="Vera-Ponce De Leon A."/>
            <person name="Schneider M."/>
            <person name="Jahnes B.C."/>
            <person name="Sadowski V."/>
            <person name="Camuy-Velez L.A."/>
            <person name="Duan J."/>
            <person name="Sabree Z.L."/>
        </authorList>
    </citation>
    <scope>NUCLEOTIDE SEQUENCE [LARGE SCALE GENOMIC DNA]</scope>
    <source>
        <strain evidence="8 9">PAL113</strain>
    </source>
</reference>
<evidence type="ECO:0000256" key="2">
    <source>
        <dbReference type="ARBA" id="ARBA00012758"/>
    </source>
</evidence>